<feature type="domain" description="Phosphofructokinase" evidence="7">
    <location>
        <begin position="23"/>
        <end position="166"/>
    </location>
</feature>
<dbReference type="InterPro" id="IPR022953">
    <property type="entry name" value="ATP_PFK"/>
</dbReference>
<dbReference type="InterPro" id="IPR000023">
    <property type="entry name" value="Phosphofructokinase_dom"/>
</dbReference>
<name>A0A7X9FRZ9_9DELT</name>
<comment type="caution">
    <text evidence="8">The sequence shown here is derived from an EMBL/GenBank/DDBJ whole genome shotgun (WGS) entry which is preliminary data.</text>
</comment>
<gene>
    <name evidence="8" type="ORF">GYA55_08230</name>
</gene>
<dbReference type="InterPro" id="IPR050929">
    <property type="entry name" value="PFKA"/>
</dbReference>
<comment type="similarity">
    <text evidence="6">Belongs to the phosphofructokinase type A (PFKA) family.</text>
</comment>
<evidence type="ECO:0000256" key="5">
    <source>
        <dbReference type="ARBA" id="ARBA00022842"/>
    </source>
</evidence>
<dbReference type="Gene3D" id="3.40.50.450">
    <property type="match status" value="1"/>
</dbReference>
<keyword evidence="3" id="KW-0479">Metal-binding</keyword>
<evidence type="ECO:0000313" key="9">
    <source>
        <dbReference type="Proteomes" id="UP000524246"/>
    </source>
</evidence>
<comment type="cofactor">
    <cofactor evidence="1">
        <name>Mg(2+)</name>
        <dbReference type="ChEBI" id="CHEBI:18420"/>
    </cofactor>
</comment>
<dbReference type="AlphaFoldDB" id="A0A7X9FRZ9"/>
<dbReference type="GO" id="GO:0003872">
    <property type="term" value="F:6-phosphofructokinase activity"/>
    <property type="evidence" value="ECO:0007669"/>
    <property type="project" value="InterPro"/>
</dbReference>
<dbReference type="GO" id="GO:0006002">
    <property type="term" value="P:fructose 6-phosphate metabolic process"/>
    <property type="evidence" value="ECO:0007669"/>
    <property type="project" value="InterPro"/>
</dbReference>
<dbReference type="Proteomes" id="UP000524246">
    <property type="component" value="Unassembled WGS sequence"/>
</dbReference>
<evidence type="ECO:0000256" key="2">
    <source>
        <dbReference type="ARBA" id="ARBA00022679"/>
    </source>
</evidence>
<dbReference type="GO" id="GO:0046872">
    <property type="term" value="F:metal ion binding"/>
    <property type="evidence" value="ECO:0007669"/>
    <property type="project" value="UniProtKB-KW"/>
</dbReference>
<dbReference type="PANTHER" id="PTHR45770">
    <property type="entry name" value="ATP-DEPENDENT 6-PHOSPHOFRUCTOKINASE 1"/>
    <property type="match status" value="1"/>
</dbReference>
<reference evidence="8 9" key="1">
    <citation type="journal article" date="2020" name="Biotechnol. Biofuels">
        <title>New insights from the biogas microbiome by comprehensive genome-resolved metagenomics of nearly 1600 species originating from multiple anaerobic digesters.</title>
        <authorList>
            <person name="Campanaro S."/>
            <person name="Treu L."/>
            <person name="Rodriguez-R L.M."/>
            <person name="Kovalovszki A."/>
            <person name="Ziels R.M."/>
            <person name="Maus I."/>
            <person name="Zhu X."/>
            <person name="Kougias P.G."/>
            <person name="Basile A."/>
            <person name="Luo G."/>
            <person name="Schluter A."/>
            <person name="Konstantinidis K.T."/>
            <person name="Angelidaki I."/>
        </authorList>
    </citation>
    <scope>NUCLEOTIDE SEQUENCE [LARGE SCALE GENOMIC DNA]</scope>
    <source>
        <strain evidence="8">AS27yjCOA_65</strain>
    </source>
</reference>
<dbReference type="InterPro" id="IPR035966">
    <property type="entry name" value="PKF_sf"/>
</dbReference>
<evidence type="ECO:0000256" key="1">
    <source>
        <dbReference type="ARBA" id="ARBA00001946"/>
    </source>
</evidence>
<accession>A0A7X9FRZ9</accession>
<feature type="non-terminal residue" evidence="8">
    <location>
        <position position="171"/>
    </location>
</feature>
<dbReference type="EMBL" id="JAAZON010000364">
    <property type="protein sequence ID" value="NMC63142.1"/>
    <property type="molecule type" value="Genomic_DNA"/>
</dbReference>
<evidence type="ECO:0000256" key="4">
    <source>
        <dbReference type="ARBA" id="ARBA00022777"/>
    </source>
</evidence>
<dbReference type="UniPathway" id="UPA00109">
    <property type="reaction ID" value="UER00182"/>
</dbReference>
<evidence type="ECO:0000256" key="3">
    <source>
        <dbReference type="ARBA" id="ARBA00022723"/>
    </source>
</evidence>
<dbReference type="PRINTS" id="PR00476">
    <property type="entry name" value="PHFRCTKINASE"/>
</dbReference>
<dbReference type="SUPFAM" id="SSF53784">
    <property type="entry name" value="Phosphofructokinase"/>
    <property type="match status" value="1"/>
</dbReference>
<proteinExistence type="inferred from homology"/>
<evidence type="ECO:0000313" key="8">
    <source>
        <dbReference type="EMBL" id="NMC63142.1"/>
    </source>
</evidence>
<dbReference type="Pfam" id="PF00365">
    <property type="entry name" value="PFK"/>
    <property type="match status" value="1"/>
</dbReference>
<protein>
    <submittedName>
        <fullName evidence="8">6-phosphofructokinase</fullName>
    </submittedName>
</protein>
<keyword evidence="2" id="KW-0808">Transferase</keyword>
<keyword evidence="4 8" id="KW-0418">Kinase</keyword>
<keyword evidence="5" id="KW-0460">Magnesium</keyword>
<evidence type="ECO:0000256" key="6">
    <source>
        <dbReference type="ARBA" id="ARBA00038478"/>
    </source>
</evidence>
<organism evidence="8 9">
    <name type="scientific">SAR324 cluster bacterium</name>
    <dbReference type="NCBI Taxonomy" id="2024889"/>
    <lineage>
        <taxon>Bacteria</taxon>
        <taxon>Deltaproteobacteria</taxon>
        <taxon>SAR324 cluster</taxon>
    </lineage>
</organism>
<evidence type="ECO:0000259" key="7">
    <source>
        <dbReference type="Pfam" id="PF00365"/>
    </source>
</evidence>
<sequence length="171" mass="17495">MKDGGSPGVSQTVAGMDTAAKTAAILCSGGPAPGKNSLIKAIVEGMALQDWIVYGLLDGFESIMRGEPRMIALTPERVQGIGSLGGSIIGTSRANPTKSPSQVAETLSQLGVSLLFTIGGNDTLTGAAAVAKASNAALRVVHLPKTIDNDLPLEPEFNTFGFKTAVLEGSR</sequence>